<feature type="non-terminal residue" evidence="1">
    <location>
        <position position="1"/>
    </location>
</feature>
<evidence type="ECO:0000313" key="1">
    <source>
        <dbReference type="EMBL" id="KKK92969.1"/>
    </source>
</evidence>
<sequence>GIETGIRLVMRHPEYARLLHIRLDEEMKALGSDNGRLAAERAIDGLIQLCPVEGEEVPDVR</sequence>
<name>A0A0F9BR53_9ZZZZ</name>
<comment type="caution">
    <text evidence="1">The sequence shown here is derived from an EMBL/GenBank/DDBJ whole genome shotgun (WGS) entry which is preliminary data.</text>
</comment>
<gene>
    <name evidence="1" type="ORF">LCGC14_2697540</name>
</gene>
<protein>
    <submittedName>
        <fullName evidence="1">Uncharacterized protein</fullName>
    </submittedName>
</protein>
<accession>A0A0F9BR53</accession>
<organism evidence="1">
    <name type="scientific">marine sediment metagenome</name>
    <dbReference type="NCBI Taxonomy" id="412755"/>
    <lineage>
        <taxon>unclassified sequences</taxon>
        <taxon>metagenomes</taxon>
        <taxon>ecological metagenomes</taxon>
    </lineage>
</organism>
<dbReference type="AlphaFoldDB" id="A0A0F9BR53"/>
<reference evidence="1" key="1">
    <citation type="journal article" date="2015" name="Nature">
        <title>Complex archaea that bridge the gap between prokaryotes and eukaryotes.</title>
        <authorList>
            <person name="Spang A."/>
            <person name="Saw J.H."/>
            <person name="Jorgensen S.L."/>
            <person name="Zaremba-Niedzwiedzka K."/>
            <person name="Martijn J."/>
            <person name="Lind A.E."/>
            <person name="van Eijk R."/>
            <person name="Schleper C."/>
            <person name="Guy L."/>
            <person name="Ettema T.J."/>
        </authorList>
    </citation>
    <scope>NUCLEOTIDE SEQUENCE</scope>
</reference>
<proteinExistence type="predicted"/>
<dbReference type="EMBL" id="LAZR01047974">
    <property type="protein sequence ID" value="KKK92969.1"/>
    <property type="molecule type" value="Genomic_DNA"/>
</dbReference>